<dbReference type="SUPFAM" id="SSF53850">
    <property type="entry name" value="Periplasmic binding protein-like II"/>
    <property type="match status" value="1"/>
</dbReference>
<dbReference type="InterPro" id="IPR007210">
    <property type="entry name" value="ABC_Gly_betaine_transp_sub-bd"/>
</dbReference>
<gene>
    <name evidence="2" type="ORF">BJ983_004511</name>
</gene>
<dbReference type="GO" id="GO:0022857">
    <property type="term" value="F:transmembrane transporter activity"/>
    <property type="evidence" value="ECO:0007669"/>
    <property type="project" value="InterPro"/>
</dbReference>
<name>A0A7Y9J8G6_9PSEU</name>
<keyword evidence="3" id="KW-1185">Reference proteome</keyword>
<evidence type="ECO:0000313" key="2">
    <source>
        <dbReference type="EMBL" id="NYD38409.1"/>
    </source>
</evidence>
<dbReference type="PROSITE" id="PS51257">
    <property type="entry name" value="PROKAR_LIPOPROTEIN"/>
    <property type="match status" value="1"/>
</dbReference>
<sequence length="339" mass="36007">MQWKLTGGTGRLRGWRAGAVTLAATALLAAGCGGLSGSGQPAASGGSLAASGINLQGQTFTVGGKDFDEQLFLCKAQVQALQSVGATVNDRCGIQGSAAARAALTSGQVDMYWSYTGTGWITDLKQSQVIKDSRQQYEATANLDKQQNNIIWTEPTPFNNTYAIATTKAFADQNNIRTTTDWANFINSGNPNATLCVEPEFAGRDDGLPNLLRTYGVTKPYNSPPAVTTLDTGVVYQATANGNPCKFGEVFTTDGRIPGLNLVALPDDKNFFPIYNASNTIRGDVVARAPQVVTVSNEIAKRLDYNTMLALNGQISSQGQDPAQVARQWLQQQGLIGQG</sequence>
<dbReference type="Pfam" id="PF04069">
    <property type="entry name" value="OpuAC"/>
    <property type="match status" value="1"/>
</dbReference>
<dbReference type="EMBL" id="JACCBN010000001">
    <property type="protein sequence ID" value="NYD38409.1"/>
    <property type="molecule type" value="Genomic_DNA"/>
</dbReference>
<comment type="caution">
    <text evidence="2">The sequence shown here is derived from an EMBL/GenBank/DDBJ whole genome shotgun (WGS) entry which is preliminary data.</text>
</comment>
<proteinExistence type="predicted"/>
<feature type="domain" description="ABC-type glycine betaine transport system substrate-binding" evidence="1">
    <location>
        <begin position="60"/>
        <end position="332"/>
    </location>
</feature>
<evidence type="ECO:0000313" key="3">
    <source>
        <dbReference type="Proteomes" id="UP000535890"/>
    </source>
</evidence>
<dbReference type="RefSeq" id="WP_179795862.1">
    <property type="nucleotide sequence ID" value="NZ_BAABHP010000006.1"/>
</dbReference>
<dbReference type="Gene3D" id="3.40.190.120">
    <property type="entry name" value="Osmoprotection protein (prox), domain 2"/>
    <property type="match status" value="1"/>
</dbReference>
<dbReference type="Gene3D" id="3.40.190.10">
    <property type="entry name" value="Periplasmic binding protein-like II"/>
    <property type="match status" value="1"/>
</dbReference>
<reference evidence="2 3" key="1">
    <citation type="submission" date="2020-07" db="EMBL/GenBank/DDBJ databases">
        <title>Sequencing the genomes of 1000 actinobacteria strains.</title>
        <authorList>
            <person name="Klenk H.-P."/>
        </authorList>
    </citation>
    <scope>NUCLEOTIDE SEQUENCE [LARGE SCALE GENOMIC DNA]</scope>
    <source>
        <strain evidence="2 3">DSM 45772</strain>
    </source>
</reference>
<accession>A0A7Y9J8G6</accession>
<protein>
    <submittedName>
        <fullName evidence="2">Osmoprotectant transport system substrate-binding protein</fullName>
    </submittedName>
</protein>
<dbReference type="Proteomes" id="UP000535890">
    <property type="component" value="Unassembled WGS sequence"/>
</dbReference>
<organism evidence="2 3">
    <name type="scientific">Actinomycetospora corticicola</name>
    <dbReference type="NCBI Taxonomy" id="663602"/>
    <lineage>
        <taxon>Bacteria</taxon>
        <taxon>Bacillati</taxon>
        <taxon>Actinomycetota</taxon>
        <taxon>Actinomycetes</taxon>
        <taxon>Pseudonocardiales</taxon>
        <taxon>Pseudonocardiaceae</taxon>
        <taxon>Actinomycetospora</taxon>
    </lineage>
</organism>
<evidence type="ECO:0000259" key="1">
    <source>
        <dbReference type="Pfam" id="PF04069"/>
    </source>
</evidence>
<dbReference type="AlphaFoldDB" id="A0A7Y9J8G6"/>
<dbReference type="GO" id="GO:0043190">
    <property type="term" value="C:ATP-binding cassette (ABC) transporter complex"/>
    <property type="evidence" value="ECO:0007669"/>
    <property type="project" value="InterPro"/>
</dbReference>